<keyword evidence="3" id="KW-1185">Reference proteome</keyword>
<dbReference type="EMBL" id="CP053746">
    <property type="protein sequence ID" value="QKF50984.1"/>
    <property type="molecule type" value="Genomic_DNA"/>
</dbReference>
<protein>
    <submittedName>
        <fullName evidence="2">Uncharacterized protein</fullName>
    </submittedName>
</protein>
<feature type="compositionally biased region" description="Low complexity" evidence="1">
    <location>
        <begin position="283"/>
        <end position="296"/>
    </location>
</feature>
<dbReference type="RefSeq" id="WP_172610468.1">
    <property type="nucleotide sequence ID" value="NZ_CP053746.1"/>
</dbReference>
<organism evidence="2 3">
    <name type="scientific">Pseudomonas graminis</name>
    <dbReference type="NCBI Taxonomy" id="158627"/>
    <lineage>
        <taxon>Bacteria</taxon>
        <taxon>Pseudomonadati</taxon>
        <taxon>Pseudomonadota</taxon>
        <taxon>Gammaproteobacteria</taxon>
        <taxon>Pseudomonadales</taxon>
        <taxon>Pseudomonadaceae</taxon>
        <taxon>Pseudomonas</taxon>
    </lineage>
</organism>
<evidence type="ECO:0000313" key="3">
    <source>
        <dbReference type="Proteomes" id="UP000501989"/>
    </source>
</evidence>
<accession>A0A6M8M777</accession>
<reference evidence="3" key="1">
    <citation type="submission" date="2019-12" db="EMBL/GenBank/DDBJ databases">
        <title>Endophytic bacteria associated with Panax ginseng seedlings.</title>
        <authorList>
            <person name="Park J.M."/>
            <person name="Shin R."/>
            <person name="Jo S.H."/>
        </authorList>
    </citation>
    <scope>NUCLEOTIDE SEQUENCE [LARGE SCALE GENOMIC DNA]</scope>
    <source>
        <strain evidence="3">PgKB30</strain>
    </source>
</reference>
<name>A0A6M8M777_9PSED</name>
<sequence>MISQIQAAVAAVVANKKPVVDAATNSDPKTVDKPAATATDKATFSTLAAQLNESAARAEKRDAGMTHAELGQYGRNRINEFLIEGRTVNSGTRAMEVPKTNDPELLDRAREASAFVTRTLAGDKNAKSPFENLSREQLNLITFDDSGAFTLNERRAAWQGVQKMDEDWRKVAINEGVIEQARTGKASRFYNDALSYLKSLPAIEKAVSYPKGAEAILEARIKSDLTLPSLPGAFGRQAADRKLTLYDILAGIVDTTKDKKADPNNIAYTKKYAPRTSPVSTTAAAQEVEKPAAANADARVEQAGATSRDEKTAG</sequence>
<evidence type="ECO:0000313" key="2">
    <source>
        <dbReference type="EMBL" id="QKF50984.1"/>
    </source>
</evidence>
<feature type="region of interest" description="Disordered" evidence="1">
    <location>
        <begin position="274"/>
        <end position="314"/>
    </location>
</feature>
<dbReference type="AlphaFoldDB" id="A0A6M8M777"/>
<proteinExistence type="predicted"/>
<dbReference type="Proteomes" id="UP000501989">
    <property type="component" value="Chromosome"/>
</dbReference>
<evidence type="ECO:0000256" key="1">
    <source>
        <dbReference type="SAM" id="MobiDB-lite"/>
    </source>
</evidence>
<gene>
    <name evidence="2" type="ORF">FX982_01930</name>
</gene>
<dbReference type="KEGG" id="pgg:FX982_01930"/>